<sequence>MISHNRKDSLRFANLFSSAMNEIMETAFHARAEKGTLLCALHRCDEIDRIELTLPCDGSAASFFQSAIDLAHADNAEEAYMAELFSESAPDKNLGLLELAIDYNASISLKKLGNESVCLTVDLALEEPEN</sequence>
<dbReference type="Proteomes" id="UP000705379">
    <property type="component" value="Unassembled WGS sequence"/>
</dbReference>
<keyword evidence="1" id="KW-0489">Methyltransferase</keyword>
<proteinExistence type="predicted"/>
<dbReference type="GO" id="GO:0032259">
    <property type="term" value="P:methylation"/>
    <property type="evidence" value="ECO:0007669"/>
    <property type="project" value="UniProtKB-KW"/>
</dbReference>
<accession>A0A944CGF6</accession>
<dbReference type="AlphaFoldDB" id="A0A944CGF6"/>
<keyword evidence="1" id="KW-0808">Transferase</keyword>
<evidence type="ECO:0000313" key="2">
    <source>
        <dbReference type="Proteomes" id="UP000705379"/>
    </source>
</evidence>
<organism evidence="1 2">
    <name type="scientific">Roseibium polysiphoniae</name>
    <dbReference type="NCBI Taxonomy" id="2571221"/>
    <lineage>
        <taxon>Bacteria</taxon>
        <taxon>Pseudomonadati</taxon>
        <taxon>Pseudomonadota</taxon>
        <taxon>Alphaproteobacteria</taxon>
        <taxon>Hyphomicrobiales</taxon>
        <taxon>Stappiaceae</taxon>
        <taxon>Roseibium</taxon>
    </lineage>
</organism>
<comment type="caution">
    <text evidence="1">The sequence shown here is derived from an EMBL/GenBank/DDBJ whole genome shotgun (WGS) entry which is preliminary data.</text>
</comment>
<dbReference type="GO" id="GO:0008168">
    <property type="term" value="F:methyltransferase activity"/>
    <property type="evidence" value="ECO:0007669"/>
    <property type="project" value="UniProtKB-KW"/>
</dbReference>
<reference evidence="1" key="2">
    <citation type="journal article" date="2021" name="Microorganisms">
        <title>Bacterial Dimethylsulfoniopropionate Biosynthesis in the East China Sea.</title>
        <authorList>
            <person name="Liu J."/>
            <person name="Zhang Y."/>
            <person name="Liu J."/>
            <person name="Zhong H."/>
            <person name="Williams B.T."/>
            <person name="Zheng Y."/>
            <person name="Curson A.R.J."/>
            <person name="Sun C."/>
            <person name="Sun H."/>
            <person name="Song D."/>
            <person name="Wagner Mackenzie B."/>
            <person name="Bermejo Martinez A."/>
            <person name="Todd J.D."/>
            <person name="Zhang X.H."/>
        </authorList>
    </citation>
    <scope>NUCLEOTIDE SEQUENCE</scope>
    <source>
        <strain evidence="1">AESS21</strain>
    </source>
</reference>
<protein>
    <submittedName>
        <fullName evidence="1">Ubiquinone biosynthesis methyltransferase UbiE</fullName>
    </submittedName>
</protein>
<gene>
    <name evidence="1" type="ORF">DYI23_20355</name>
</gene>
<evidence type="ECO:0000313" key="1">
    <source>
        <dbReference type="EMBL" id="MBS8262589.1"/>
    </source>
</evidence>
<name>A0A944CGF6_9HYPH</name>
<keyword evidence="1" id="KW-0830">Ubiquinone</keyword>
<reference evidence="1" key="1">
    <citation type="submission" date="2018-08" db="EMBL/GenBank/DDBJ databases">
        <authorList>
            <person name="Jin W."/>
            <person name="Wang H."/>
            <person name="Yang Y."/>
            <person name="Li M."/>
            <person name="Liu J."/>
        </authorList>
    </citation>
    <scope>NUCLEOTIDE SEQUENCE</scope>
    <source>
        <strain evidence="1">AESS21</strain>
    </source>
</reference>
<dbReference type="EMBL" id="QTKU01000006">
    <property type="protein sequence ID" value="MBS8262589.1"/>
    <property type="molecule type" value="Genomic_DNA"/>
</dbReference>